<organism evidence="1 2">
    <name type="scientific">Cudoniella acicularis</name>
    <dbReference type="NCBI Taxonomy" id="354080"/>
    <lineage>
        <taxon>Eukaryota</taxon>
        <taxon>Fungi</taxon>
        <taxon>Dikarya</taxon>
        <taxon>Ascomycota</taxon>
        <taxon>Pezizomycotina</taxon>
        <taxon>Leotiomycetes</taxon>
        <taxon>Helotiales</taxon>
        <taxon>Tricladiaceae</taxon>
        <taxon>Cudoniella</taxon>
    </lineage>
</organism>
<proteinExistence type="predicted"/>
<dbReference type="Gene3D" id="3.30.710.10">
    <property type="entry name" value="Potassium Channel Kv1.1, Chain A"/>
    <property type="match status" value="1"/>
</dbReference>
<evidence type="ECO:0008006" key="3">
    <source>
        <dbReference type="Google" id="ProtNLM"/>
    </source>
</evidence>
<name>A0A8H4RQX9_9HELO</name>
<dbReference type="InterPro" id="IPR011333">
    <property type="entry name" value="SKP1/BTB/POZ_sf"/>
</dbReference>
<accession>A0A8H4RQX9</accession>
<dbReference type="EMBL" id="JAAMPI010000184">
    <property type="protein sequence ID" value="KAF4634445.1"/>
    <property type="molecule type" value="Genomic_DNA"/>
</dbReference>
<sequence length="298" mass="33636">MTENRVIFDADGDLQLVVGNEHDSAEQHEFIVCSRALSRATPVFKAMLYGPFKEAKSTTTPESEWVVELPEDKPVPLKTLLHIIHAQFEPWAKNWFEAHVNSDEADGRELLLLVAWEFGAEDVFEKLAKRTTLGCKVDLEGQILDSQGIKLHDHWPAGILEGIASIRLQIIDGIFQRLKGCIDKLRSKGNNNCYCDRFRPQGGEPCSTITLGAITKSLPDPELAYLWSEKEDKPYTESINHLLDMINDVIYVRISNQSMCNRIAPLLREVQEMVSTIKSPDTAAHKVHMSRQKEKSGL</sequence>
<keyword evidence="2" id="KW-1185">Reference proteome</keyword>
<reference evidence="1 2" key="1">
    <citation type="submission" date="2020-03" db="EMBL/GenBank/DDBJ databases">
        <title>Draft Genome Sequence of Cudoniella acicularis.</title>
        <authorList>
            <person name="Buettner E."/>
            <person name="Kellner H."/>
        </authorList>
    </citation>
    <scope>NUCLEOTIDE SEQUENCE [LARGE SCALE GENOMIC DNA]</scope>
    <source>
        <strain evidence="1 2">DSM 108380</strain>
    </source>
</reference>
<dbReference type="AlphaFoldDB" id="A0A8H4RQX9"/>
<dbReference type="Proteomes" id="UP000566819">
    <property type="component" value="Unassembled WGS sequence"/>
</dbReference>
<dbReference type="OrthoDB" id="5275938at2759"/>
<protein>
    <recommendedName>
        <fullName evidence="3">BTB domain-containing protein</fullName>
    </recommendedName>
</protein>
<evidence type="ECO:0000313" key="2">
    <source>
        <dbReference type="Proteomes" id="UP000566819"/>
    </source>
</evidence>
<comment type="caution">
    <text evidence="1">The sequence shown here is derived from an EMBL/GenBank/DDBJ whole genome shotgun (WGS) entry which is preliminary data.</text>
</comment>
<evidence type="ECO:0000313" key="1">
    <source>
        <dbReference type="EMBL" id="KAF4634445.1"/>
    </source>
</evidence>
<gene>
    <name evidence="1" type="ORF">G7Y89_g3656</name>
</gene>
<dbReference type="CDD" id="cd18186">
    <property type="entry name" value="BTB_POZ_ZBTB_KLHL-like"/>
    <property type="match status" value="1"/>
</dbReference>